<reference evidence="3" key="1">
    <citation type="submission" date="2016-01" db="EMBL/GenBank/DDBJ databases">
        <authorList>
            <person name="Peeters C."/>
        </authorList>
    </citation>
    <scope>NUCLEOTIDE SEQUENCE</scope>
    <source>
        <strain evidence="3">LMG 29322</strain>
    </source>
</reference>
<dbReference type="Proteomes" id="UP000054851">
    <property type="component" value="Unassembled WGS sequence"/>
</dbReference>
<comment type="similarity">
    <text evidence="1">Belongs to the universal stress protein A family.</text>
</comment>
<dbReference type="PANTHER" id="PTHR46268:SF6">
    <property type="entry name" value="UNIVERSAL STRESS PROTEIN UP12"/>
    <property type="match status" value="1"/>
</dbReference>
<accession>A0A158C0U7</accession>
<keyword evidence="4" id="KW-1185">Reference proteome</keyword>
<dbReference type="PANTHER" id="PTHR46268">
    <property type="entry name" value="STRESS RESPONSE PROTEIN NHAX"/>
    <property type="match status" value="1"/>
</dbReference>
<evidence type="ECO:0000313" key="3">
    <source>
        <dbReference type="EMBL" id="SAK75975.1"/>
    </source>
</evidence>
<dbReference type="InterPro" id="IPR006016">
    <property type="entry name" value="UspA"/>
</dbReference>
<dbReference type="EMBL" id="FCOA02000016">
    <property type="protein sequence ID" value="SAK75975.1"/>
    <property type="molecule type" value="Genomic_DNA"/>
</dbReference>
<dbReference type="CDD" id="cd00293">
    <property type="entry name" value="USP-like"/>
    <property type="match status" value="1"/>
</dbReference>
<proteinExistence type="inferred from homology"/>
<evidence type="ECO:0000259" key="2">
    <source>
        <dbReference type="Pfam" id="PF00582"/>
    </source>
</evidence>
<comment type="caution">
    <text evidence="3">The sequence shown here is derived from an EMBL/GenBank/DDBJ whole genome shotgun (WGS) entry which is preliminary data.</text>
</comment>
<organism evidence="3 4">
    <name type="scientific">Caballeronia hypogeia</name>
    <dbReference type="NCBI Taxonomy" id="1777140"/>
    <lineage>
        <taxon>Bacteria</taxon>
        <taxon>Pseudomonadati</taxon>
        <taxon>Pseudomonadota</taxon>
        <taxon>Betaproteobacteria</taxon>
        <taxon>Burkholderiales</taxon>
        <taxon>Burkholderiaceae</taxon>
        <taxon>Caballeronia</taxon>
    </lineage>
</organism>
<dbReference type="InterPro" id="IPR014729">
    <property type="entry name" value="Rossmann-like_a/b/a_fold"/>
</dbReference>
<feature type="domain" description="UspA" evidence="2">
    <location>
        <begin position="4"/>
        <end position="140"/>
    </location>
</feature>
<dbReference type="Pfam" id="PF00582">
    <property type="entry name" value="Usp"/>
    <property type="match status" value="1"/>
</dbReference>
<protein>
    <submittedName>
        <fullName evidence="3">Stress-like protein</fullName>
    </submittedName>
</protein>
<sequence length="158" mass="17587">MISYQRILLCYNATREGRCALRLGAELARQLHAETHLLAVLDDAAWTRGLDTVPAIPFELEEMSAKEILREGVSRLAQLGVFASGHFAIGNPMSQIPRFAEELKIDLIVVGHHRSGLLARWWSGQDDGRLLDRVSCSVLVAMDLESRQVQQHSDEAPS</sequence>
<dbReference type="OrthoDB" id="8564780at2"/>
<dbReference type="STRING" id="1777140.AWB79_04542"/>
<dbReference type="Gene3D" id="3.40.50.620">
    <property type="entry name" value="HUPs"/>
    <property type="match status" value="1"/>
</dbReference>
<name>A0A158C0U7_9BURK</name>
<dbReference type="AlphaFoldDB" id="A0A158C0U7"/>
<evidence type="ECO:0000256" key="1">
    <source>
        <dbReference type="ARBA" id="ARBA00008791"/>
    </source>
</evidence>
<evidence type="ECO:0000313" key="4">
    <source>
        <dbReference type="Proteomes" id="UP000054851"/>
    </source>
</evidence>
<gene>
    <name evidence="3" type="ORF">AWB79_04542</name>
</gene>
<dbReference type="SUPFAM" id="SSF52402">
    <property type="entry name" value="Adenine nucleotide alpha hydrolases-like"/>
    <property type="match status" value="1"/>
</dbReference>